<dbReference type="KEGG" id="pog:Pogu_1280"/>
<comment type="similarity">
    <text evidence="9">Belongs to the class-I pyridoxal-phosphate-dependent aminotransferase family.</text>
</comment>
<keyword evidence="6" id="KW-0663">Pyridoxal phosphate</keyword>
<dbReference type="InterPro" id="IPR004839">
    <property type="entry name" value="Aminotransferase_I/II_large"/>
</dbReference>
<name>H6QAA6_PYROT</name>
<dbReference type="InterPro" id="IPR015422">
    <property type="entry name" value="PyrdxlP-dep_Trfase_small"/>
</dbReference>
<dbReference type="SUPFAM" id="SSF53383">
    <property type="entry name" value="PLP-dependent transferases"/>
    <property type="match status" value="1"/>
</dbReference>
<dbReference type="Gene3D" id="3.40.640.10">
    <property type="entry name" value="Type I PLP-dependent aspartate aminotransferase-like (Major domain)"/>
    <property type="match status" value="1"/>
</dbReference>
<evidence type="ECO:0000256" key="6">
    <source>
        <dbReference type="ARBA" id="ARBA00022898"/>
    </source>
</evidence>
<protein>
    <recommendedName>
        <fullName evidence="9">Aminotransferase</fullName>
        <ecNumber evidence="9">2.6.1.-</ecNumber>
    </recommendedName>
</protein>
<organism evidence="12 13">
    <name type="scientific">Pyrobaculum oguniense (strain DSM 13380 / JCM 10595 / TE7)</name>
    <dbReference type="NCBI Taxonomy" id="698757"/>
    <lineage>
        <taxon>Archaea</taxon>
        <taxon>Thermoproteota</taxon>
        <taxon>Thermoprotei</taxon>
        <taxon>Thermoproteales</taxon>
        <taxon>Thermoproteaceae</taxon>
        <taxon>Pyrobaculum</taxon>
    </lineage>
</organism>
<feature type="domain" description="Aminotransferase class I/classII large" evidence="11">
    <location>
        <begin position="11"/>
        <end position="194"/>
    </location>
</feature>
<comment type="cofactor">
    <cofactor evidence="9">
        <name>pyridoxal 5'-phosphate</name>
        <dbReference type="ChEBI" id="CHEBI:597326"/>
    </cofactor>
</comment>
<dbReference type="PANTHER" id="PTHR43643">
    <property type="entry name" value="HISTIDINOL-PHOSPHATE AMINOTRANSFERASE 2"/>
    <property type="match status" value="1"/>
</dbReference>
<sequence length="301" mass="32957">MHGGTSWRDPPVLDFSDNSNPLGPPQALTALIKEAVERGVYLKFPANAAEEVLAEYEGIDVVAFNGATEALTALMAYLKPKRVLVEWPNYTDYSRIASLLGLQWRHARGPEEATAGDLYVVSNPNNPTGRYLKRGELAELAKRLAARGAKLLVDESFIDFVGGETAAPDVPVAKSYGKLLAAPGLRVGAVLGMRDERLMAPWRLNSIADFAVYHLGADGLRKHRAATVAYVAEESPRVQREVSKCAEVNPSPVHFFIVKGPTPRGVKVRPLEDHGIPGYRVSIRTPELNRILVEAICREVR</sequence>
<accession>H6QAA6</accession>
<reference evidence="12 13" key="1">
    <citation type="journal article" date="2012" name="Stand. Genomic Sci.">
        <title>Complete genome sequence of Pyrobaculum oguniense.</title>
        <authorList>
            <person name="Bernick D.L."/>
            <person name="Karplus K."/>
            <person name="Lui L.M."/>
            <person name="Coker J.K."/>
            <person name="Murphy J.N."/>
            <person name="Chan P.P."/>
            <person name="Cozen A.E."/>
            <person name="Lowe T.M."/>
        </authorList>
    </citation>
    <scope>NUCLEOTIDE SEQUENCE [LARGE SCALE GENOMIC DNA]</scope>
    <source>
        <strain evidence="12 13">TE7</strain>
    </source>
</reference>
<evidence type="ECO:0000256" key="10">
    <source>
        <dbReference type="SAM" id="MobiDB-lite"/>
    </source>
</evidence>
<keyword evidence="13" id="KW-1185">Reference proteome</keyword>
<feature type="region of interest" description="Disordered" evidence="10">
    <location>
        <begin position="1"/>
        <end position="20"/>
    </location>
</feature>
<evidence type="ECO:0000313" key="12">
    <source>
        <dbReference type="EMBL" id="AFA39307.1"/>
    </source>
</evidence>
<dbReference type="EMBL" id="CP003316">
    <property type="protein sequence ID" value="AFA39307.1"/>
    <property type="molecule type" value="Genomic_DNA"/>
</dbReference>
<dbReference type="GO" id="GO:0004400">
    <property type="term" value="F:histidinol-phosphate transaminase activity"/>
    <property type="evidence" value="ECO:0007669"/>
    <property type="project" value="UniProtKB-EC"/>
</dbReference>
<dbReference type="CDD" id="cd00609">
    <property type="entry name" value="AAT_like"/>
    <property type="match status" value="1"/>
</dbReference>
<dbReference type="AlphaFoldDB" id="H6QAA6"/>
<dbReference type="Gene3D" id="3.90.1150.10">
    <property type="entry name" value="Aspartate Aminotransferase, domain 1"/>
    <property type="match status" value="1"/>
</dbReference>
<keyword evidence="7" id="KW-0368">Histidine biosynthesis</keyword>
<evidence type="ECO:0000256" key="4">
    <source>
        <dbReference type="ARBA" id="ARBA00022605"/>
    </source>
</evidence>
<dbReference type="EC" id="2.6.1.-" evidence="9"/>
<evidence type="ECO:0000256" key="2">
    <source>
        <dbReference type="ARBA" id="ARBA00007970"/>
    </source>
</evidence>
<dbReference type="InterPro" id="IPR015424">
    <property type="entry name" value="PyrdxlP-dep_Trfase"/>
</dbReference>
<dbReference type="GO" id="GO:0030170">
    <property type="term" value="F:pyridoxal phosphate binding"/>
    <property type="evidence" value="ECO:0007669"/>
    <property type="project" value="InterPro"/>
</dbReference>
<dbReference type="GO" id="GO:0000105">
    <property type="term" value="P:L-histidine biosynthetic process"/>
    <property type="evidence" value="ECO:0007669"/>
    <property type="project" value="UniProtKB-KW"/>
</dbReference>
<dbReference type="InterPro" id="IPR015421">
    <property type="entry name" value="PyrdxlP-dep_Trfase_major"/>
</dbReference>
<keyword evidence="5 9" id="KW-0808">Transferase</keyword>
<keyword evidence="3 9" id="KW-0032">Aminotransferase</keyword>
<dbReference type="Proteomes" id="UP000009062">
    <property type="component" value="Chromosome"/>
</dbReference>
<dbReference type="Pfam" id="PF00155">
    <property type="entry name" value="Aminotran_1_2"/>
    <property type="match status" value="1"/>
</dbReference>
<keyword evidence="4" id="KW-0028">Amino-acid biosynthesis</keyword>
<comment type="catalytic activity">
    <reaction evidence="8">
        <text>L-histidinol phosphate + 2-oxoglutarate = 3-(imidazol-4-yl)-2-oxopropyl phosphate + L-glutamate</text>
        <dbReference type="Rhea" id="RHEA:23744"/>
        <dbReference type="ChEBI" id="CHEBI:16810"/>
        <dbReference type="ChEBI" id="CHEBI:29985"/>
        <dbReference type="ChEBI" id="CHEBI:57766"/>
        <dbReference type="ChEBI" id="CHEBI:57980"/>
        <dbReference type="EC" id="2.6.1.9"/>
    </reaction>
</comment>
<comment type="similarity">
    <text evidence="2">Belongs to the class-II pyridoxal-phosphate-dependent aminotransferase family. Histidinol-phosphate aminotransferase subfamily.</text>
</comment>
<evidence type="ECO:0000313" key="13">
    <source>
        <dbReference type="Proteomes" id="UP000009062"/>
    </source>
</evidence>
<dbReference type="InterPro" id="IPR004838">
    <property type="entry name" value="NHTrfase_class1_PyrdxlP-BS"/>
</dbReference>
<dbReference type="eggNOG" id="arCOG04273">
    <property type="taxonomic scope" value="Archaea"/>
</dbReference>
<evidence type="ECO:0000256" key="3">
    <source>
        <dbReference type="ARBA" id="ARBA00022576"/>
    </source>
</evidence>
<evidence type="ECO:0000256" key="9">
    <source>
        <dbReference type="RuleBase" id="RU000481"/>
    </source>
</evidence>
<dbReference type="InterPro" id="IPR050106">
    <property type="entry name" value="HistidinolP_aminotransfase"/>
</dbReference>
<dbReference type="PANTHER" id="PTHR43643:SF6">
    <property type="entry name" value="HISTIDINOL-PHOSPHATE AMINOTRANSFERASE"/>
    <property type="match status" value="1"/>
</dbReference>
<dbReference type="HOGENOM" id="CLU_017584_3_2_2"/>
<dbReference type="PROSITE" id="PS00105">
    <property type="entry name" value="AA_TRANSFER_CLASS_1"/>
    <property type="match status" value="1"/>
</dbReference>
<evidence type="ECO:0000256" key="8">
    <source>
        <dbReference type="ARBA" id="ARBA00047481"/>
    </source>
</evidence>
<dbReference type="STRING" id="698757.Pogu_1280"/>
<evidence type="ECO:0000256" key="1">
    <source>
        <dbReference type="ARBA" id="ARBA00005011"/>
    </source>
</evidence>
<evidence type="ECO:0000256" key="5">
    <source>
        <dbReference type="ARBA" id="ARBA00022679"/>
    </source>
</evidence>
<gene>
    <name evidence="12" type="ordered locus">Pogu_1280</name>
</gene>
<comment type="pathway">
    <text evidence="1">Amino-acid biosynthesis; L-histidine biosynthesis; L-histidine from 5-phospho-alpha-D-ribose 1-diphosphate: step 7/9.</text>
</comment>
<evidence type="ECO:0000256" key="7">
    <source>
        <dbReference type="ARBA" id="ARBA00023102"/>
    </source>
</evidence>
<proteinExistence type="inferred from homology"/>
<evidence type="ECO:0000259" key="11">
    <source>
        <dbReference type="Pfam" id="PF00155"/>
    </source>
</evidence>